<dbReference type="PROSITE" id="PS51186">
    <property type="entry name" value="GNAT"/>
    <property type="match status" value="1"/>
</dbReference>
<organism evidence="4 5">
    <name type="scientific">Lysobacter hankyongensis</name>
    <dbReference type="NCBI Taxonomy" id="1176535"/>
    <lineage>
        <taxon>Bacteria</taxon>
        <taxon>Pseudomonadati</taxon>
        <taxon>Pseudomonadota</taxon>
        <taxon>Gammaproteobacteria</taxon>
        <taxon>Lysobacterales</taxon>
        <taxon>Lysobacteraceae</taxon>
        <taxon>Lysobacter</taxon>
    </lineage>
</organism>
<keyword evidence="2" id="KW-0012">Acyltransferase</keyword>
<dbReference type="InterPro" id="IPR050832">
    <property type="entry name" value="Bact_Acetyltransf"/>
</dbReference>
<comment type="caution">
    <text evidence="4">The sequence shown here is derived from an EMBL/GenBank/DDBJ whole genome shotgun (WGS) entry which is preliminary data.</text>
</comment>
<dbReference type="EMBL" id="BAABJE010000001">
    <property type="protein sequence ID" value="GAA4782286.1"/>
    <property type="molecule type" value="Genomic_DNA"/>
</dbReference>
<dbReference type="Pfam" id="PF00583">
    <property type="entry name" value="Acetyltransf_1"/>
    <property type="match status" value="1"/>
</dbReference>
<evidence type="ECO:0000259" key="3">
    <source>
        <dbReference type="PROSITE" id="PS51186"/>
    </source>
</evidence>
<evidence type="ECO:0000256" key="1">
    <source>
        <dbReference type="ARBA" id="ARBA00022679"/>
    </source>
</evidence>
<name>A0ABP9AK23_9GAMM</name>
<dbReference type="RefSeq" id="WP_345301547.1">
    <property type="nucleotide sequence ID" value="NZ_BAABJE010000001.1"/>
</dbReference>
<dbReference type="Proteomes" id="UP001499959">
    <property type="component" value="Unassembled WGS sequence"/>
</dbReference>
<dbReference type="PANTHER" id="PTHR43877">
    <property type="entry name" value="AMINOALKYLPHOSPHONATE N-ACETYLTRANSFERASE-RELATED-RELATED"/>
    <property type="match status" value="1"/>
</dbReference>
<gene>
    <name evidence="4" type="ORF">GCM10023307_03500</name>
</gene>
<evidence type="ECO:0000313" key="4">
    <source>
        <dbReference type="EMBL" id="GAA4782286.1"/>
    </source>
</evidence>
<dbReference type="SUPFAM" id="SSF55729">
    <property type="entry name" value="Acyl-CoA N-acyltransferases (Nat)"/>
    <property type="match status" value="1"/>
</dbReference>
<evidence type="ECO:0000313" key="5">
    <source>
        <dbReference type="Proteomes" id="UP001499959"/>
    </source>
</evidence>
<evidence type="ECO:0000256" key="2">
    <source>
        <dbReference type="ARBA" id="ARBA00023315"/>
    </source>
</evidence>
<keyword evidence="1" id="KW-0808">Transferase</keyword>
<dbReference type="InterPro" id="IPR016181">
    <property type="entry name" value="Acyl_CoA_acyltransferase"/>
</dbReference>
<dbReference type="CDD" id="cd04301">
    <property type="entry name" value="NAT_SF"/>
    <property type="match status" value="1"/>
</dbReference>
<keyword evidence="5" id="KW-1185">Reference proteome</keyword>
<sequence>MPRLIFRRAVPADVPAMSALRLSVKENKLSDPLKVTPQMYLDFLERDGCGWVCEDGIGLAGFAYANRLDASVWALFVDPRCEGLGIGTRLLASVTDWLFELGNDRITLTTSAETRADAFYRARGWHREGPDVSGDVTFTLVRRS</sequence>
<proteinExistence type="predicted"/>
<dbReference type="PANTHER" id="PTHR43877:SF1">
    <property type="entry name" value="ACETYLTRANSFERASE"/>
    <property type="match status" value="1"/>
</dbReference>
<accession>A0ABP9AK23</accession>
<protein>
    <recommendedName>
        <fullName evidence="3">N-acetyltransferase domain-containing protein</fullName>
    </recommendedName>
</protein>
<dbReference type="Gene3D" id="3.40.630.30">
    <property type="match status" value="1"/>
</dbReference>
<feature type="domain" description="N-acetyltransferase" evidence="3">
    <location>
        <begin position="4"/>
        <end position="144"/>
    </location>
</feature>
<dbReference type="InterPro" id="IPR000182">
    <property type="entry name" value="GNAT_dom"/>
</dbReference>
<reference evidence="5" key="1">
    <citation type="journal article" date="2019" name="Int. J. Syst. Evol. Microbiol.">
        <title>The Global Catalogue of Microorganisms (GCM) 10K type strain sequencing project: providing services to taxonomists for standard genome sequencing and annotation.</title>
        <authorList>
            <consortium name="The Broad Institute Genomics Platform"/>
            <consortium name="The Broad Institute Genome Sequencing Center for Infectious Disease"/>
            <person name="Wu L."/>
            <person name="Ma J."/>
        </authorList>
    </citation>
    <scope>NUCLEOTIDE SEQUENCE [LARGE SCALE GENOMIC DNA]</scope>
    <source>
        <strain evidence="5">JCM 18204</strain>
    </source>
</reference>